<keyword evidence="1" id="KW-0472">Membrane</keyword>
<accession>A0A450YNT2</accession>
<evidence type="ECO:0000256" key="1">
    <source>
        <dbReference type="SAM" id="Phobius"/>
    </source>
</evidence>
<dbReference type="AlphaFoldDB" id="A0A450YNT2"/>
<protein>
    <submittedName>
        <fullName evidence="2">Uncharacterized protein</fullName>
    </submittedName>
</protein>
<evidence type="ECO:0000313" key="2">
    <source>
        <dbReference type="EMBL" id="VFK43178.1"/>
    </source>
</evidence>
<gene>
    <name evidence="2" type="ORF">BECKTC1821E_GA0114239_102334</name>
</gene>
<reference evidence="2" key="1">
    <citation type="submission" date="2019-02" db="EMBL/GenBank/DDBJ databases">
        <authorList>
            <person name="Gruber-Vodicka R. H."/>
            <person name="Seah K. B. B."/>
        </authorList>
    </citation>
    <scope>NUCLEOTIDE SEQUENCE</scope>
    <source>
        <strain evidence="2">BECK_BZ125</strain>
    </source>
</reference>
<sequence length="60" mass="6810">MLALRAKTDRGWALVYAFGFLEFLFFRYVNVNFALPVLNRAVMSVRGEASLAILGLGRMR</sequence>
<proteinExistence type="predicted"/>
<organism evidence="2">
    <name type="scientific">Candidatus Kentrum sp. TC</name>
    <dbReference type="NCBI Taxonomy" id="2126339"/>
    <lineage>
        <taxon>Bacteria</taxon>
        <taxon>Pseudomonadati</taxon>
        <taxon>Pseudomonadota</taxon>
        <taxon>Gammaproteobacteria</taxon>
        <taxon>Candidatus Kentrum</taxon>
    </lineage>
</organism>
<name>A0A450YNT2_9GAMM</name>
<keyword evidence="1" id="KW-1133">Transmembrane helix</keyword>
<feature type="transmembrane region" description="Helical" evidence="1">
    <location>
        <begin position="12"/>
        <end position="29"/>
    </location>
</feature>
<keyword evidence="1" id="KW-0812">Transmembrane</keyword>
<dbReference type="EMBL" id="CAADFT010000023">
    <property type="protein sequence ID" value="VFK43178.1"/>
    <property type="molecule type" value="Genomic_DNA"/>
</dbReference>